<dbReference type="Pfam" id="PF00069">
    <property type="entry name" value="Pkinase"/>
    <property type="match status" value="1"/>
</dbReference>
<dbReference type="SUPFAM" id="SSF56112">
    <property type="entry name" value="Protein kinase-like (PK-like)"/>
    <property type="match status" value="1"/>
</dbReference>
<protein>
    <recommendedName>
        <fullName evidence="1">non-specific serine/threonine protein kinase</fullName>
        <ecNumber evidence="1">2.7.11.1</ecNumber>
    </recommendedName>
</protein>
<dbReference type="InterPro" id="IPR052059">
    <property type="entry name" value="CR_Ser/Thr_kinase"/>
</dbReference>
<dbReference type="PROSITE" id="PS50011">
    <property type="entry name" value="PROTEIN_KINASE_DOM"/>
    <property type="match status" value="1"/>
</dbReference>
<reference evidence="10 11" key="1">
    <citation type="journal article" date="2014" name="Nat. Genet.">
        <title>Genome sequence of the hot pepper provides insights into the evolution of pungency in Capsicum species.</title>
        <authorList>
            <person name="Kim S."/>
            <person name="Park M."/>
            <person name="Yeom S.I."/>
            <person name="Kim Y.M."/>
            <person name="Lee J.M."/>
            <person name="Lee H.A."/>
            <person name="Seo E."/>
            <person name="Choi J."/>
            <person name="Cheong K."/>
            <person name="Kim K.T."/>
            <person name="Jung K."/>
            <person name="Lee G.W."/>
            <person name="Oh S.K."/>
            <person name="Bae C."/>
            <person name="Kim S.B."/>
            <person name="Lee H.Y."/>
            <person name="Kim S.Y."/>
            <person name="Kim M.S."/>
            <person name="Kang B.C."/>
            <person name="Jo Y.D."/>
            <person name="Yang H.B."/>
            <person name="Jeong H.J."/>
            <person name="Kang W.H."/>
            <person name="Kwon J.K."/>
            <person name="Shin C."/>
            <person name="Lim J.Y."/>
            <person name="Park J.H."/>
            <person name="Huh J.H."/>
            <person name="Kim J.S."/>
            <person name="Kim B.D."/>
            <person name="Cohen O."/>
            <person name="Paran I."/>
            <person name="Suh M.C."/>
            <person name="Lee S.B."/>
            <person name="Kim Y.K."/>
            <person name="Shin Y."/>
            <person name="Noh S.J."/>
            <person name="Park J."/>
            <person name="Seo Y.S."/>
            <person name="Kwon S.Y."/>
            <person name="Kim H.A."/>
            <person name="Park J.M."/>
            <person name="Kim H.J."/>
            <person name="Choi S.B."/>
            <person name="Bosland P.W."/>
            <person name="Reeves G."/>
            <person name="Jo S.H."/>
            <person name="Lee B.W."/>
            <person name="Cho H.T."/>
            <person name="Choi H.S."/>
            <person name="Lee M.S."/>
            <person name="Yu Y."/>
            <person name="Do Choi Y."/>
            <person name="Park B.S."/>
            <person name="van Deynze A."/>
            <person name="Ashrafi H."/>
            <person name="Hill T."/>
            <person name="Kim W.T."/>
            <person name="Pai H.S."/>
            <person name="Ahn H.K."/>
            <person name="Yeam I."/>
            <person name="Giovannoni J.J."/>
            <person name="Rose J.K."/>
            <person name="Sorensen I."/>
            <person name="Lee S.J."/>
            <person name="Kim R.W."/>
            <person name="Choi I.Y."/>
            <person name="Choi B.S."/>
            <person name="Lim J.S."/>
            <person name="Lee Y.H."/>
            <person name="Choi D."/>
        </authorList>
    </citation>
    <scope>NUCLEOTIDE SEQUENCE [LARGE SCALE GENOMIC DNA]</scope>
    <source>
        <strain evidence="11">cv. CM334</strain>
    </source>
</reference>
<proteinExistence type="predicted"/>
<accession>A0A2G3A666</accession>
<dbReference type="EC" id="2.7.11.1" evidence="1"/>
<keyword evidence="5" id="KW-0418">Kinase</keyword>
<keyword evidence="3" id="KW-0808">Transferase</keyword>
<comment type="catalytic activity">
    <reaction evidence="8">
        <text>L-seryl-[protein] + ATP = O-phospho-L-seryl-[protein] + ADP + H(+)</text>
        <dbReference type="Rhea" id="RHEA:17989"/>
        <dbReference type="Rhea" id="RHEA-COMP:9863"/>
        <dbReference type="Rhea" id="RHEA-COMP:11604"/>
        <dbReference type="ChEBI" id="CHEBI:15378"/>
        <dbReference type="ChEBI" id="CHEBI:29999"/>
        <dbReference type="ChEBI" id="CHEBI:30616"/>
        <dbReference type="ChEBI" id="CHEBI:83421"/>
        <dbReference type="ChEBI" id="CHEBI:456216"/>
        <dbReference type="EC" id="2.7.11.1"/>
    </reaction>
</comment>
<dbReference type="AlphaFoldDB" id="A0A2G3A666"/>
<dbReference type="FunFam" id="1.10.510.10:FF:001023">
    <property type="entry name" value="Os07g0541700 protein"/>
    <property type="match status" value="1"/>
</dbReference>
<dbReference type="InterPro" id="IPR008271">
    <property type="entry name" value="Ser/Thr_kinase_AS"/>
</dbReference>
<evidence type="ECO:0000256" key="3">
    <source>
        <dbReference type="ARBA" id="ARBA00022679"/>
    </source>
</evidence>
<keyword evidence="4" id="KW-0547">Nucleotide-binding</keyword>
<dbReference type="EMBL" id="AYRZ02000002">
    <property type="protein sequence ID" value="PHT89683.1"/>
    <property type="molecule type" value="Genomic_DNA"/>
</dbReference>
<keyword evidence="2" id="KW-0723">Serine/threonine-protein kinase</keyword>
<comment type="catalytic activity">
    <reaction evidence="7">
        <text>L-threonyl-[protein] + ATP = O-phospho-L-threonyl-[protein] + ADP + H(+)</text>
        <dbReference type="Rhea" id="RHEA:46608"/>
        <dbReference type="Rhea" id="RHEA-COMP:11060"/>
        <dbReference type="Rhea" id="RHEA-COMP:11605"/>
        <dbReference type="ChEBI" id="CHEBI:15378"/>
        <dbReference type="ChEBI" id="CHEBI:30013"/>
        <dbReference type="ChEBI" id="CHEBI:30616"/>
        <dbReference type="ChEBI" id="CHEBI:61977"/>
        <dbReference type="ChEBI" id="CHEBI:456216"/>
        <dbReference type="EC" id="2.7.11.1"/>
    </reaction>
</comment>
<organism evidence="10 11">
    <name type="scientific">Capsicum annuum</name>
    <name type="common">Capsicum pepper</name>
    <dbReference type="NCBI Taxonomy" id="4072"/>
    <lineage>
        <taxon>Eukaryota</taxon>
        <taxon>Viridiplantae</taxon>
        <taxon>Streptophyta</taxon>
        <taxon>Embryophyta</taxon>
        <taxon>Tracheophyta</taxon>
        <taxon>Spermatophyta</taxon>
        <taxon>Magnoliopsida</taxon>
        <taxon>eudicotyledons</taxon>
        <taxon>Gunneridae</taxon>
        <taxon>Pentapetalae</taxon>
        <taxon>asterids</taxon>
        <taxon>lamiids</taxon>
        <taxon>Solanales</taxon>
        <taxon>Solanaceae</taxon>
        <taxon>Solanoideae</taxon>
        <taxon>Capsiceae</taxon>
        <taxon>Capsicum</taxon>
    </lineage>
</organism>
<evidence type="ECO:0000313" key="10">
    <source>
        <dbReference type="EMBL" id="PHT89683.1"/>
    </source>
</evidence>
<evidence type="ECO:0000256" key="2">
    <source>
        <dbReference type="ARBA" id="ARBA00022527"/>
    </source>
</evidence>
<evidence type="ECO:0000256" key="1">
    <source>
        <dbReference type="ARBA" id="ARBA00012513"/>
    </source>
</evidence>
<dbReference type="InterPro" id="IPR011009">
    <property type="entry name" value="Kinase-like_dom_sf"/>
</dbReference>
<evidence type="ECO:0000256" key="7">
    <source>
        <dbReference type="ARBA" id="ARBA00047899"/>
    </source>
</evidence>
<evidence type="ECO:0000256" key="8">
    <source>
        <dbReference type="ARBA" id="ARBA00048679"/>
    </source>
</evidence>
<keyword evidence="11" id="KW-1185">Reference proteome</keyword>
<dbReference type="Gramene" id="PHT89683">
    <property type="protein sequence ID" value="PHT89683"/>
    <property type="gene ID" value="T459_04796"/>
</dbReference>
<evidence type="ECO:0000256" key="5">
    <source>
        <dbReference type="ARBA" id="ARBA00022777"/>
    </source>
</evidence>
<dbReference type="Gene3D" id="1.10.510.10">
    <property type="entry name" value="Transferase(Phosphotransferase) domain 1"/>
    <property type="match status" value="1"/>
</dbReference>
<dbReference type="PROSITE" id="PS00108">
    <property type="entry name" value="PROTEIN_KINASE_ST"/>
    <property type="match status" value="1"/>
</dbReference>
<comment type="caution">
    <text evidence="10">The sequence shown here is derived from an EMBL/GenBank/DDBJ whole genome shotgun (WGS) entry which is preliminary data.</text>
</comment>
<evidence type="ECO:0000259" key="9">
    <source>
        <dbReference type="PROSITE" id="PS50011"/>
    </source>
</evidence>
<name>A0A2G3A666_CAPAN</name>
<dbReference type="GO" id="GO:0005524">
    <property type="term" value="F:ATP binding"/>
    <property type="evidence" value="ECO:0007669"/>
    <property type="project" value="UniProtKB-KW"/>
</dbReference>
<evidence type="ECO:0000256" key="4">
    <source>
        <dbReference type="ARBA" id="ARBA00022741"/>
    </source>
</evidence>
<reference evidence="10 11" key="2">
    <citation type="journal article" date="2017" name="Genome Biol.">
        <title>New reference genome sequences of hot pepper reveal the massive evolution of plant disease-resistance genes by retroduplication.</title>
        <authorList>
            <person name="Kim S."/>
            <person name="Park J."/>
            <person name="Yeom S.I."/>
            <person name="Kim Y.M."/>
            <person name="Seo E."/>
            <person name="Kim K.T."/>
            <person name="Kim M.S."/>
            <person name="Lee J.M."/>
            <person name="Cheong K."/>
            <person name="Shin H.S."/>
            <person name="Kim S.B."/>
            <person name="Han K."/>
            <person name="Lee J."/>
            <person name="Park M."/>
            <person name="Lee H.A."/>
            <person name="Lee H.Y."/>
            <person name="Lee Y."/>
            <person name="Oh S."/>
            <person name="Lee J.H."/>
            <person name="Choi E."/>
            <person name="Choi E."/>
            <person name="Lee S.E."/>
            <person name="Jeon J."/>
            <person name="Kim H."/>
            <person name="Choi G."/>
            <person name="Song H."/>
            <person name="Lee J."/>
            <person name="Lee S.C."/>
            <person name="Kwon J.K."/>
            <person name="Lee H.Y."/>
            <person name="Koo N."/>
            <person name="Hong Y."/>
            <person name="Kim R.W."/>
            <person name="Kang W.H."/>
            <person name="Huh J.H."/>
            <person name="Kang B.C."/>
            <person name="Yang T.J."/>
            <person name="Lee Y.H."/>
            <person name="Bennetzen J.L."/>
            <person name="Choi D."/>
        </authorList>
    </citation>
    <scope>NUCLEOTIDE SEQUENCE [LARGE SCALE GENOMIC DNA]</scope>
    <source>
        <strain evidence="11">cv. CM334</strain>
    </source>
</reference>
<dbReference type="OMA" id="IWIGIAK"/>
<dbReference type="InterPro" id="IPR000719">
    <property type="entry name" value="Prot_kinase_dom"/>
</dbReference>
<feature type="domain" description="Protein kinase" evidence="9">
    <location>
        <begin position="1"/>
        <end position="55"/>
    </location>
</feature>
<keyword evidence="6" id="KW-0067">ATP-binding</keyword>
<dbReference type="STRING" id="4072.A0A2G3A666"/>
<gene>
    <name evidence="10" type="ORF">T459_04796</name>
</gene>
<dbReference type="PANTHER" id="PTHR47973">
    <property type="entry name" value="CYSTEINE-RICH RECEPTOR-LIKE PROTEIN KINASE 3"/>
    <property type="match status" value="1"/>
</dbReference>
<evidence type="ECO:0000313" key="11">
    <source>
        <dbReference type="Proteomes" id="UP000222542"/>
    </source>
</evidence>
<sequence length="55" mass="6193">MAKIWIGIAKGLAFLHKESSLKIVHRDIKATNILLDKKLNPKISYFGLDRVVGTM</sequence>
<evidence type="ECO:0000256" key="6">
    <source>
        <dbReference type="ARBA" id="ARBA00022840"/>
    </source>
</evidence>
<dbReference type="Proteomes" id="UP000222542">
    <property type="component" value="Unassembled WGS sequence"/>
</dbReference>
<dbReference type="GO" id="GO:0004674">
    <property type="term" value="F:protein serine/threonine kinase activity"/>
    <property type="evidence" value="ECO:0007669"/>
    <property type="project" value="UniProtKB-KW"/>
</dbReference>